<dbReference type="InterPro" id="IPR039421">
    <property type="entry name" value="Type_1_exporter"/>
</dbReference>
<dbReference type="SUPFAM" id="SSF90123">
    <property type="entry name" value="ABC transporter transmembrane region"/>
    <property type="match status" value="1"/>
</dbReference>
<gene>
    <name evidence="12" type="ORF">GBAR_LOCUS15210</name>
</gene>
<proteinExistence type="inferred from homology"/>
<dbReference type="GO" id="GO:0016020">
    <property type="term" value="C:membrane"/>
    <property type="evidence" value="ECO:0007669"/>
    <property type="project" value="UniProtKB-SubCell"/>
</dbReference>
<evidence type="ECO:0000256" key="8">
    <source>
        <dbReference type="ARBA" id="ARBA00024363"/>
    </source>
</evidence>
<dbReference type="PROSITE" id="PS50893">
    <property type="entry name" value="ABC_TRANSPORTER_2"/>
    <property type="match status" value="1"/>
</dbReference>
<feature type="domain" description="ABC transporter" evidence="10">
    <location>
        <begin position="139"/>
        <end position="373"/>
    </location>
</feature>
<evidence type="ECO:0000313" key="12">
    <source>
        <dbReference type="EMBL" id="CAI8026484.1"/>
    </source>
</evidence>
<comment type="similarity">
    <text evidence="8">Belongs to the ABC transporter superfamily. ABCB family. Heavy Metal importer (TC 3.A.1.210) subfamily.</text>
</comment>
<evidence type="ECO:0000256" key="7">
    <source>
        <dbReference type="ARBA" id="ARBA00023136"/>
    </source>
</evidence>
<dbReference type="AlphaFoldDB" id="A0AA35WN39"/>
<feature type="transmembrane region" description="Helical" evidence="9">
    <location>
        <begin position="45"/>
        <end position="65"/>
    </location>
</feature>
<dbReference type="Gene3D" id="1.20.1560.10">
    <property type="entry name" value="ABC transporter type 1, transmembrane domain"/>
    <property type="match status" value="1"/>
</dbReference>
<organism evidence="12 13">
    <name type="scientific">Geodia barretti</name>
    <name type="common">Barrett's horny sponge</name>
    <dbReference type="NCBI Taxonomy" id="519541"/>
    <lineage>
        <taxon>Eukaryota</taxon>
        <taxon>Metazoa</taxon>
        <taxon>Porifera</taxon>
        <taxon>Demospongiae</taxon>
        <taxon>Heteroscleromorpha</taxon>
        <taxon>Tetractinellida</taxon>
        <taxon>Astrophorina</taxon>
        <taxon>Geodiidae</taxon>
        <taxon>Geodia</taxon>
    </lineage>
</organism>
<keyword evidence="3 9" id="KW-0812">Transmembrane</keyword>
<evidence type="ECO:0000256" key="4">
    <source>
        <dbReference type="ARBA" id="ARBA00022741"/>
    </source>
</evidence>
<evidence type="ECO:0000256" key="5">
    <source>
        <dbReference type="ARBA" id="ARBA00022840"/>
    </source>
</evidence>
<dbReference type="GO" id="GO:0016887">
    <property type="term" value="F:ATP hydrolysis activity"/>
    <property type="evidence" value="ECO:0007669"/>
    <property type="project" value="InterPro"/>
</dbReference>
<evidence type="ECO:0000256" key="1">
    <source>
        <dbReference type="ARBA" id="ARBA00004141"/>
    </source>
</evidence>
<keyword evidence="2" id="KW-0813">Transport</keyword>
<evidence type="ECO:0000313" key="13">
    <source>
        <dbReference type="Proteomes" id="UP001174909"/>
    </source>
</evidence>
<evidence type="ECO:0000256" key="9">
    <source>
        <dbReference type="SAM" id="Phobius"/>
    </source>
</evidence>
<dbReference type="GO" id="GO:0015421">
    <property type="term" value="F:ABC-type oligopeptide transporter activity"/>
    <property type="evidence" value="ECO:0007669"/>
    <property type="project" value="TreeGrafter"/>
</dbReference>
<dbReference type="GO" id="GO:0005524">
    <property type="term" value="F:ATP binding"/>
    <property type="evidence" value="ECO:0007669"/>
    <property type="project" value="UniProtKB-KW"/>
</dbReference>
<dbReference type="InterPro" id="IPR003593">
    <property type="entry name" value="AAA+_ATPase"/>
</dbReference>
<dbReference type="PANTHER" id="PTHR43394">
    <property type="entry name" value="ATP-DEPENDENT PERMEASE MDL1, MITOCHONDRIAL"/>
    <property type="match status" value="1"/>
</dbReference>
<dbReference type="Proteomes" id="UP001174909">
    <property type="component" value="Unassembled WGS sequence"/>
</dbReference>
<evidence type="ECO:0000259" key="10">
    <source>
        <dbReference type="PROSITE" id="PS50893"/>
    </source>
</evidence>
<evidence type="ECO:0000256" key="3">
    <source>
        <dbReference type="ARBA" id="ARBA00022692"/>
    </source>
</evidence>
<evidence type="ECO:0000256" key="2">
    <source>
        <dbReference type="ARBA" id="ARBA00022448"/>
    </source>
</evidence>
<sequence>MLADSIPGVKVVKAFAQENREVERFTERNIEVRESQMTSFKMRSYYIPTISFTASVGSIILWWFGGNRVLGNELTLGELQAFISYMVMFYAPVRSLCTLTEQLETAATTAERVFEIIDTEPEVQDDPDAIDPGPLTGEVEFSNVSFTYDGSARILDRIHFKAEPGEMIGIVGPSGAGKSTLVNLISRFYDATDGQVRIDGQPITRLKQQALRSQIGVVLQEPLLFQGSIASNIAYGHPDATSQEVIEAARAANAHKFIMNFPDGYDTQVGERGGRLSGGERQRISIARALIGNPRILILDEATASVDTQTEFEIQEALERLVTGRTTFAIAHRLSTLKNADRLLVLERGRVAEVGTHEELLNKEDGVYRRLVDMQTEMAKVRAL</sequence>
<feature type="domain" description="ABC transmembrane type-1" evidence="11">
    <location>
        <begin position="1"/>
        <end position="105"/>
    </location>
</feature>
<evidence type="ECO:0000259" key="11">
    <source>
        <dbReference type="PROSITE" id="PS50929"/>
    </source>
</evidence>
<comment type="subcellular location">
    <subcellularLocation>
        <location evidence="1">Membrane</location>
        <topology evidence="1">Multi-pass membrane protein</topology>
    </subcellularLocation>
</comment>
<keyword evidence="6 9" id="KW-1133">Transmembrane helix</keyword>
<dbReference type="Pfam" id="PF00005">
    <property type="entry name" value="ABC_tran"/>
    <property type="match status" value="1"/>
</dbReference>
<dbReference type="PROSITE" id="PS50929">
    <property type="entry name" value="ABC_TM1F"/>
    <property type="match status" value="1"/>
</dbReference>
<reference evidence="12" key="1">
    <citation type="submission" date="2023-03" db="EMBL/GenBank/DDBJ databases">
        <authorList>
            <person name="Steffen K."/>
            <person name="Cardenas P."/>
        </authorList>
    </citation>
    <scope>NUCLEOTIDE SEQUENCE</scope>
</reference>
<evidence type="ECO:0000256" key="6">
    <source>
        <dbReference type="ARBA" id="ARBA00022989"/>
    </source>
</evidence>
<dbReference type="InterPro" id="IPR036640">
    <property type="entry name" value="ABC1_TM_sf"/>
</dbReference>
<dbReference type="InterPro" id="IPR017871">
    <property type="entry name" value="ABC_transporter-like_CS"/>
</dbReference>
<comment type="caution">
    <text evidence="12">The sequence shown here is derived from an EMBL/GenBank/DDBJ whole genome shotgun (WGS) entry which is preliminary data.</text>
</comment>
<keyword evidence="4" id="KW-0547">Nucleotide-binding</keyword>
<dbReference type="PANTHER" id="PTHR43394:SF1">
    <property type="entry name" value="ATP-BINDING CASSETTE SUB-FAMILY B MEMBER 10, MITOCHONDRIAL"/>
    <property type="match status" value="1"/>
</dbReference>
<dbReference type="Gene3D" id="3.40.50.300">
    <property type="entry name" value="P-loop containing nucleotide triphosphate hydrolases"/>
    <property type="match status" value="1"/>
</dbReference>
<accession>A0AA35WN39</accession>
<dbReference type="EMBL" id="CASHTH010002215">
    <property type="protein sequence ID" value="CAI8026484.1"/>
    <property type="molecule type" value="Genomic_DNA"/>
</dbReference>
<dbReference type="SMART" id="SM00382">
    <property type="entry name" value="AAA"/>
    <property type="match status" value="1"/>
</dbReference>
<dbReference type="InterPro" id="IPR027417">
    <property type="entry name" value="P-loop_NTPase"/>
</dbReference>
<dbReference type="PROSITE" id="PS00211">
    <property type="entry name" value="ABC_TRANSPORTER_1"/>
    <property type="match status" value="1"/>
</dbReference>
<protein>
    <submittedName>
        <fullName evidence="12">ATP-dependent lipid A-core flippase</fullName>
    </submittedName>
</protein>
<dbReference type="InterPro" id="IPR011527">
    <property type="entry name" value="ABC1_TM_dom"/>
</dbReference>
<keyword evidence="7 9" id="KW-0472">Membrane</keyword>
<dbReference type="InterPro" id="IPR003439">
    <property type="entry name" value="ABC_transporter-like_ATP-bd"/>
</dbReference>
<keyword evidence="13" id="KW-1185">Reference proteome</keyword>
<name>A0AA35WN39_GEOBA</name>
<dbReference type="Pfam" id="PF00664">
    <property type="entry name" value="ABC_membrane"/>
    <property type="match status" value="1"/>
</dbReference>
<dbReference type="SUPFAM" id="SSF52540">
    <property type="entry name" value="P-loop containing nucleoside triphosphate hydrolases"/>
    <property type="match status" value="1"/>
</dbReference>
<keyword evidence="5" id="KW-0067">ATP-binding</keyword>
<dbReference type="FunFam" id="3.40.50.300:FF:000287">
    <property type="entry name" value="Multidrug ABC transporter ATP-binding protein"/>
    <property type="match status" value="1"/>
</dbReference>